<dbReference type="Pfam" id="PF00248">
    <property type="entry name" value="Aldo_ket_red"/>
    <property type="match status" value="1"/>
</dbReference>
<dbReference type="OrthoDB" id="9773828at2"/>
<dbReference type="PANTHER" id="PTHR43312:SF2">
    <property type="entry name" value="OXIDOREDUCTASE"/>
    <property type="match status" value="1"/>
</dbReference>
<accession>A0A2V2FGR8</accession>
<dbReference type="PROSITE" id="PS00198">
    <property type="entry name" value="4FE4S_FER_1"/>
    <property type="match status" value="1"/>
</dbReference>
<proteinExistence type="predicted"/>
<organism evidence="5 6">
    <name type="scientific">Dielma fastidiosa</name>
    <dbReference type="NCBI Taxonomy" id="1034346"/>
    <lineage>
        <taxon>Bacteria</taxon>
        <taxon>Bacillati</taxon>
        <taxon>Bacillota</taxon>
        <taxon>Erysipelotrichia</taxon>
        <taxon>Erysipelotrichales</taxon>
        <taxon>Erysipelotrichaceae</taxon>
        <taxon>Dielma</taxon>
    </lineage>
</organism>
<dbReference type="AlphaFoldDB" id="A0A2V2FGR8"/>
<keyword evidence="1" id="KW-0479">Metal-binding</keyword>
<evidence type="ECO:0000313" key="5">
    <source>
        <dbReference type="EMBL" id="PXX80946.1"/>
    </source>
</evidence>
<dbReference type="InterPro" id="IPR017900">
    <property type="entry name" value="4Fe4S_Fe_S_CS"/>
</dbReference>
<dbReference type="InterPro" id="IPR017896">
    <property type="entry name" value="4Fe4S_Fe-S-bd"/>
</dbReference>
<dbReference type="InterPro" id="IPR023210">
    <property type="entry name" value="NADP_OxRdtase_dom"/>
</dbReference>
<comment type="caution">
    <text evidence="5">The sequence shown here is derived from an EMBL/GenBank/DDBJ whole genome shotgun (WGS) entry which is preliminary data.</text>
</comment>
<evidence type="ECO:0000256" key="2">
    <source>
        <dbReference type="ARBA" id="ARBA00023004"/>
    </source>
</evidence>
<dbReference type="SUPFAM" id="SSF51430">
    <property type="entry name" value="NAD(P)-linked oxidoreductase"/>
    <property type="match status" value="1"/>
</dbReference>
<evidence type="ECO:0000256" key="1">
    <source>
        <dbReference type="ARBA" id="ARBA00022723"/>
    </source>
</evidence>
<name>A0A2V2FGR8_9FIRM</name>
<dbReference type="SUPFAM" id="SSF46548">
    <property type="entry name" value="alpha-helical ferredoxin"/>
    <property type="match status" value="1"/>
</dbReference>
<dbReference type="Pfam" id="PF13187">
    <property type="entry name" value="Fer4_9"/>
    <property type="match status" value="1"/>
</dbReference>
<evidence type="ECO:0000313" key="6">
    <source>
        <dbReference type="Proteomes" id="UP000247612"/>
    </source>
</evidence>
<dbReference type="CDD" id="cd19096">
    <property type="entry name" value="AKR_Fe-S_oxidoreductase"/>
    <property type="match status" value="1"/>
</dbReference>
<feature type="domain" description="4Fe-4S ferredoxin-type" evidence="4">
    <location>
        <begin position="331"/>
        <end position="362"/>
    </location>
</feature>
<dbReference type="RefSeq" id="WP_022938785.1">
    <property type="nucleotide sequence ID" value="NZ_CABKRQ010000006.1"/>
</dbReference>
<keyword evidence="3" id="KW-0411">Iron-sulfur</keyword>
<evidence type="ECO:0000256" key="3">
    <source>
        <dbReference type="ARBA" id="ARBA00023014"/>
    </source>
</evidence>
<dbReference type="GO" id="GO:0051536">
    <property type="term" value="F:iron-sulfur cluster binding"/>
    <property type="evidence" value="ECO:0007669"/>
    <property type="project" value="UniProtKB-KW"/>
</dbReference>
<dbReference type="Gene3D" id="3.20.20.100">
    <property type="entry name" value="NADP-dependent oxidoreductase domain"/>
    <property type="match status" value="1"/>
</dbReference>
<gene>
    <name evidence="5" type="ORF">DES51_10264</name>
</gene>
<reference evidence="5 6" key="1">
    <citation type="submission" date="2018-05" db="EMBL/GenBank/DDBJ databases">
        <title>Genomic Encyclopedia of Type Strains, Phase IV (KMG-IV): sequencing the most valuable type-strain genomes for metagenomic binning, comparative biology and taxonomic classification.</title>
        <authorList>
            <person name="Goeker M."/>
        </authorList>
    </citation>
    <scope>NUCLEOTIDE SEQUENCE [LARGE SCALE GENOMIC DNA]</scope>
    <source>
        <strain evidence="5 6">JC118</strain>
    </source>
</reference>
<keyword evidence="2" id="KW-0408">Iron</keyword>
<dbReference type="PROSITE" id="PS51379">
    <property type="entry name" value="4FE4S_FER_2"/>
    <property type="match status" value="1"/>
</dbReference>
<evidence type="ECO:0000259" key="4">
    <source>
        <dbReference type="PROSITE" id="PS51379"/>
    </source>
</evidence>
<dbReference type="EMBL" id="QJKH01000002">
    <property type="protein sequence ID" value="PXX80946.1"/>
    <property type="molecule type" value="Genomic_DNA"/>
</dbReference>
<protein>
    <recommendedName>
        <fullName evidence="4">4Fe-4S ferredoxin-type domain-containing protein</fullName>
    </recommendedName>
</protein>
<dbReference type="InterPro" id="IPR036812">
    <property type="entry name" value="NAD(P)_OxRdtase_dom_sf"/>
</dbReference>
<dbReference type="Proteomes" id="UP000247612">
    <property type="component" value="Unassembled WGS sequence"/>
</dbReference>
<keyword evidence="6" id="KW-1185">Reference proteome</keyword>
<dbReference type="STRING" id="1034346.GCA_000313565_02498"/>
<dbReference type="PANTHER" id="PTHR43312">
    <property type="entry name" value="D-THREO-ALDOSE 1-DEHYDROGENASE"/>
    <property type="match status" value="1"/>
</dbReference>
<dbReference type="GO" id="GO:0046872">
    <property type="term" value="F:metal ion binding"/>
    <property type="evidence" value="ECO:0007669"/>
    <property type="project" value="UniProtKB-KW"/>
</dbReference>
<dbReference type="InterPro" id="IPR053135">
    <property type="entry name" value="AKR2_Oxidoreductase"/>
</dbReference>
<dbReference type="GeneID" id="94441163"/>
<sequence>MKYRTLGNIKDRVSCLGFGSMRFLTDKDGNIIQEKVNELIKTAMESGITYYDTAYVYHDEHSEKALAEGLKPYPRESYTLADKLPVHLVKSEDELDGYLDRMLERLNTTYIDFFLLHAMSFERFEKVKLYHIGEWLDRKKAEGKIRYAGFSIHEKDTLIDELLSYYPFDFAQIMLNYMDVVHEPGMVGYEKLTKANVPVIIMEPLRGGSLANIPDFIAEPFKKFDAARSYASYSFRWLLNYPNIMTILSGMNEMDQLLDNIKTFNDETPVSKEELEAVNQVRDELMTKQKVPCTGCRYCMPCPFGVDIPGSFKAWNDRAKARYTEEQKAIQLPAESPVNCQACGRCESLCPQHIQIIDMLKKCNKEMTKE</sequence>